<dbReference type="SUPFAM" id="SSF88697">
    <property type="entry name" value="PUA domain-like"/>
    <property type="match status" value="1"/>
</dbReference>
<evidence type="ECO:0000313" key="2">
    <source>
        <dbReference type="EMBL" id="MDO1514021.1"/>
    </source>
</evidence>
<name>A0ABT8RVA8_9FLAO</name>
<gene>
    <name evidence="2" type="ORF">Q2T41_15275</name>
</gene>
<evidence type="ECO:0000259" key="1">
    <source>
        <dbReference type="Pfam" id="PF02190"/>
    </source>
</evidence>
<feature type="domain" description="Lon N-terminal" evidence="1">
    <location>
        <begin position="29"/>
        <end position="194"/>
    </location>
</feature>
<protein>
    <submittedName>
        <fullName evidence="2">LON peptidase substrate-binding domain-containing protein</fullName>
    </submittedName>
</protein>
<dbReference type="RefSeq" id="WP_304436781.1">
    <property type="nucleotide sequence ID" value="NZ_JAUKUC010000001.1"/>
</dbReference>
<dbReference type="InterPro" id="IPR015947">
    <property type="entry name" value="PUA-like_sf"/>
</dbReference>
<dbReference type="Proteomes" id="UP001168579">
    <property type="component" value="Unassembled WGS sequence"/>
</dbReference>
<accession>A0ABT8RVA8</accession>
<reference evidence="2" key="2">
    <citation type="submission" date="2023-06" db="EMBL/GenBank/DDBJ databases">
        <authorList>
            <person name="Lucena T."/>
            <person name="Sun Q."/>
        </authorList>
    </citation>
    <scope>NUCLEOTIDE SEQUENCE</scope>
    <source>
        <strain evidence="2">CECT 8869</strain>
    </source>
</reference>
<reference evidence="2" key="1">
    <citation type="journal article" date="2014" name="Int. J. Syst. Evol. Microbiol.">
        <title>Complete genome of a new Firmicutes species belonging to the dominant human colonic microbiota ('Ruminococcus bicirculans') reveals two chromosomes and a selective capacity to utilize plant glucans.</title>
        <authorList>
            <consortium name="NISC Comparative Sequencing Program"/>
            <person name="Wegmann U."/>
            <person name="Louis P."/>
            <person name="Goesmann A."/>
            <person name="Henrissat B."/>
            <person name="Duncan S.H."/>
            <person name="Flint H.J."/>
        </authorList>
    </citation>
    <scope>NUCLEOTIDE SEQUENCE</scope>
    <source>
        <strain evidence="2">CECT 8869</strain>
    </source>
</reference>
<organism evidence="2 3">
    <name type="scientific">Maribacter confluentis</name>
    <dbReference type="NCBI Taxonomy" id="1656093"/>
    <lineage>
        <taxon>Bacteria</taxon>
        <taxon>Pseudomonadati</taxon>
        <taxon>Bacteroidota</taxon>
        <taxon>Flavobacteriia</taxon>
        <taxon>Flavobacteriales</taxon>
        <taxon>Flavobacteriaceae</taxon>
        <taxon>Maribacter</taxon>
    </lineage>
</organism>
<sequence length="229" mass="26590">MIFLLFCHKANTFVFLYNEITFISFTVYILSGETVPLHIFEERYKQLINDCRDEAITFGIPVYINNKMEYGVEVQLVEVVTTYDSGEMDVVCVARQVFKLLDFDLKMSGKLYAGGIVKLIDYDYEASAEKKKTVLEGIQQLYAMMEVPFKEIKVNEFNSFTLAHKIGLSFEQEYQLLQIPNENDRLNFISLHLTSMITVLGQVERTKKIIELNGHFKNFDPLDFKNIDI</sequence>
<dbReference type="InterPro" id="IPR046336">
    <property type="entry name" value="Lon_prtase_N_sf"/>
</dbReference>
<keyword evidence="3" id="KW-1185">Reference proteome</keyword>
<evidence type="ECO:0000313" key="3">
    <source>
        <dbReference type="Proteomes" id="UP001168579"/>
    </source>
</evidence>
<dbReference type="InterPro" id="IPR003111">
    <property type="entry name" value="Lon_prtase_N"/>
</dbReference>
<dbReference type="EMBL" id="JAUKUC010000001">
    <property type="protein sequence ID" value="MDO1514021.1"/>
    <property type="molecule type" value="Genomic_DNA"/>
</dbReference>
<dbReference type="Pfam" id="PF02190">
    <property type="entry name" value="LON_substr_bdg"/>
    <property type="match status" value="1"/>
</dbReference>
<proteinExistence type="predicted"/>
<comment type="caution">
    <text evidence="2">The sequence shown here is derived from an EMBL/GenBank/DDBJ whole genome shotgun (WGS) entry which is preliminary data.</text>
</comment>
<dbReference type="Gene3D" id="2.30.130.40">
    <property type="entry name" value="LON domain-like"/>
    <property type="match status" value="1"/>
</dbReference>